<keyword evidence="3" id="KW-0963">Cytoplasm</keyword>
<accession>A0AB36E3R0</accession>
<name>A0AB36E3R0_9PAST</name>
<dbReference type="AlphaFoldDB" id="A0AB36E3R0"/>
<dbReference type="SUPFAM" id="SSF52402">
    <property type="entry name" value="Adenine nucleotide alpha hydrolases-like"/>
    <property type="match status" value="2"/>
</dbReference>
<evidence type="ECO:0000256" key="3">
    <source>
        <dbReference type="ARBA" id="ARBA00022490"/>
    </source>
</evidence>
<dbReference type="Gene3D" id="3.40.50.12370">
    <property type="match status" value="1"/>
</dbReference>
<dbReference type="RefSeq" id="WP_066112775.1">
    <property type="nucleotide sequence ID" value="NZ_CP103875.1"/>
</dbReference>
<gene>
    <name evidence="6" type="ORF">QV09_03280</name>
</gene>
<comment type="similarity">
    <text evidence="2">Belongs to the universal stress protein A family.</text>
</comment>
<dbReference type="PANTHER" id="PTHR47892:SF1">
    <property type="entry name" value="UNIVERSAL STRESS PROTEIN E"/>
    <property type="match status" value="1"/>
</dbReference>
<feature type="domain" description="UspA" evidence="5">
    <location>
        <begin position="3"/>
        <end position="149"/>
    </location>
</feature>
<organism evidence="6 7">
    <name type="scientific">Gallibacterium salpingitidis</name>
    <dbReference type="NCBI Taxonomy" id="505341"/>
    <lineage>
        <taxon>Bacteria</taxon>
        <taxon>Pseudomonadati</taxon>
        <taxon>Pseudomonadota</taxon>
        <taxon>Gammaproteobacteria</taxon>
        <taxon>Pasteurellales</taxon>
        <taxon>Pasteurellaceae</taxon>
        <taxon>Gallibacterium</taxon>
    </lineage>
</organism>
<dbReference type="GO" id="GO:0005737">
    <property type="term" value="C:cytoplasm"/>
    <property type="evidence" value="ECO:0007669"/>
    <property type="project" value="UniProtKB-SubCell"/>
</dbReference>
<evidence type="ECO:0000256" key="1">
    <source>
        <dbReference type="ARBA" id="ARBA00004496"/>
    </source>
</evidence>
<reference evidence="6 7" key="1">
    <citation type="submission" date="2014-11" db="EMBL/GenBank/DDBJ databases">
        <title>Pan-genome of Gallibacterium spp.</title>
        <authorList>
            <person name="Kudirkiene E."/>
            <person name="Bojesen A.M."/>
        </authorList>
    </citation>
    <scope>NUCLEOTIDE SEQUENCE [LARGE SCALE GENOMIC DNA]</scope>
    <source>
        <strain evidence="6 7">18469/18</strain>
    </source>
</reference>
<dbReference type="NCBIfam" id="NF008380">
    <property type="entry name" value="PRK11175.1"/>
    <property type="match status" value="1"/>
</dbReference>
<feature type="domain" description="UspA" evidence="5">
    <location>
        <begin position="157"/>
        <end position="303"/>
    </location>
</feature>
<evidence type="ECO:0000259" key="5">
    <source>
        <dbReference type="Pfam" id="PF00582"/>
    </source>
</evidence>
<protein>
    <submittedName>
        <fullName evidence="6">Universal stress protein UspE</fullName>
    </submittedName>
</protein>
<dbReference type="Pfam" id="PF00582">
    <property type="entry name" value="Usp"/>
    <property type="match status" value="2"/>
</dbReference>
<dbReference type="CDD" id="cd23660">
    <property type="entry name" value="USP-E_repeat2"/>
    <property type="match status" value="1"/>
</dbReference>
<comment type="subcellular location">
    <subcellularLocation>
        <location evidence="1">Cytoplasm</location>
    </subcellularLocation>
</comment>
<proteinExistence type="inferred from homology"/>
<dbReference type="EMBL" id="JTJU01000016">
    <property type="protein sequence ID" value="OBX11256.1"/>
    <property type="molecule type" value="Genomic_DNA"/>
</dbReference>
<evidence type="ECO:0000313" key="6">
    <source>
        <dbReference type="EMBL" id="OBX11256.1"/>
    </source>
</evidence>
<sequence length="312" mass="34897">MHFNNILVVIDPENQKQAALERALHLIKQQNSSQPVTLTAFLAIYNLSYAVSVTHSSAEREEMIAAIIEDKKVWLNELLKSYSLEGIQLKIQIVWESNEADAIEKEIVKHHHDLVVKFTHQEDDLSALIFTPTDWQLLRKSSCPILMVKDGDWQHQRRILVAVNVSDDEPYHDDFNKQLVGLSMSLAQSLDRGNIHLVTAYPTAPVGITMDLPEFSVPDYGNSIRGQHLINMKALRQHFGIDEDHTHVYEGLPEEVIPKVAQDIGAELVVLGTIGRTGLSAVLLGNTAEHVISHLNCNLLAIKPAKNIPPEA</sequence>
<comment type="function">
    <text evidence="4">Required for resistance to DNA-damaging agents.</text>
</comment>
<dbReference type="PANTHER" id="PTHR47892">
    <property type="entry name" value="UNIVERSAL STRESS PROTEIN E"/>
    <property type="match status" value="1"/>
</dbReference>
<evidence type="ECO:0000256" key="4">
    <source>
        <dbReference type="ARBA" id="ARBA00037131"/>
    </source>
</evidence>
<comment type="caution">
    <text evidence="6">The sequence shown here is derived from an EMBL/GenBank/DDBJ whole genome shotgun (WGS) entry which is preliminary data.</text>
</comment>
<evidence type="ECO:0000256" key="2">
    <source>
        <dbReference type="ARBA" id="ARBA00008791"/>
    </source>
</evidence>
<evidence type="ECO:0000313" key="7">
    <source>
        <dbReference type="Proteomes" id="UP000092527"/>
    </source>
</evidence>
<dbReference type="InterPro" id="IPR006016">
    <property type="entry name" value="UspA"/>
</dbReference>
<dbReference type="Proteomes" id="UP000092527">
    <property type="component" value="Unassembled WGS sequence"/>
</dbReference>